<feature type="region of interest" description="Disordered" evidence="3">
    <location>
        <begin position="695"/>
        <end position="726"/>
    </location>
</feature>
<dbReference type="HOGENOM" id="CLU_007044_0_0_1"/>
<evidence type="ECO:0000256" key="5">
    <source>
        <dbReference type="SAM" id="SignalP"/>
    </source>
</evidence>
<feature type="transmembrane region" description="Helical" evidence="4">
    <location>
        <begin position="457"/>
        <end position="479"/>
    </location>
</feature>
<keyword evidence="4" id="KW-1133">Transmembrane helix</keyword>
<dbReference type="Pfam" id="PF01344">
    <property type="entry name" value="Kelch_1"/>
    <property type="match status" value="1"/>
</dbReference>
<dbReference type="PANTHER" id="PTHR46093">
    <property type="entry name" value="ACYL-COA-BINDING DOMAIN-CONTAINING PROTEIN 5"/>
    <property type="match status" value="1"/>
</dbReference>
<feature type="non-terminal residue" evidence="6">
    <location>
        <position position="994"/>
    </location>
</feature>
<dbReference type="InterPro" id="IPR015915">
    <property type="entry name" value="Kelch-typ_b-propeller"/>
</dbReference>
<dbReference type="CDD" id="cd12087">
    <property type="entry name" value="TM_EGFR-like"/>
    <property type="match status" value="1"/>
</dbReference>
<gene>
    <name evidence="6" type="ORF">M408DRAFT_105395</name>
</gene>
<dbReference type="STRING" id="933852.A0A0C3A9Q7"/>
<proteinExistence type="predicted"/>
<feature type="region of interest" description="Disordered" evidence="3">
    <location>
        <begin position="859"/>
        <end position="882"/>
    </location>
</feature>
<feature type="compositionally biased region" description="Polar residues" evidence="3">
    <location>
        <begin position="440"/>
        <end position="453"/>
    </location>
</feature>
<feature type="region of interest" description="Disordered" evidence="3">
    <location>
        <begin position="814"/>
        <end position="833"/>
    </location>
</feature>
<feature type="compositionally biased region" description="Low complexity" evidence="3">
    <location>
        <begin position="863"/>
        <end position="874"/>
    </location>
</feature>
<evidence type="ECO:0000313" key="7">
    <source>
        <dbReference type="Proteomes" id="UP000054097"/>
    </source>
</evidence>
<evidence type="ECO:0000256" key="4">
    <source>
        <dbReference type="SAM" id="Phobius"/>
    </source>
</evidence>
<dbReference type="Pfam" id="PF24681">
    <property type="entry name" value="Kelch_KLHDC2_KLHL20_DRC7"/>
    <property type="match status" value="1"/>
</dbReference>
<feature type="region of interest" description="Disordered" evidence="3">
    <location>
        <begin position="917"/>
        <end position="943"/>
    </location>
</feature>
<evidence type="ECO:0000256" key="3">
    <source>
        <dbReference type="SAM" id="MobiDB-lite"/>
    </source>
</evidence>
<feature type="chain" id="PRO_5002175257" description="Galactose oxidase" evidence="5">
    <location>
        <begin position="20"/>
        <end position="994"/>
    </location>
</feature>
<reference evidence="7" key="2">
    <citation type="submission" date="2015-01" db="EMBL/GenBank/DDBJ databases">
        <title>Evolutionary Origins and Diversification of the Mycorrhizal Mutualists.</title>
        <authorList>
            <consortium name="DOE Joint Genome Institute"/>
            <consortium name="Mycorrhizal Genomics Consortium"/>
            <person name="Kohler A."/>
            <person name="Kuo A."/>
            <person name="Nagy L.G."/>
            <person name="Floudas D."/>
            <person name="Copeland A."/>
            <person name="Barry K.W."/>
            <person name="Cichocki N."/>
            <person name="Veneault-Fourrey C."/>
            <person name="LaButti K."/>
            <person name="Lindquist E.A."/>
            <person name="Lipzen A."/>
            <person name="Lundell T."/>
            <person name="Morin E."/>
            <person name="Murat C."/>
            <person name="Riley R."/>
            <person name="Ohm R."/>
            <person name="Sun H."/>
            <person name="Tunlid A."/>
            <person name="Henrissat B."/>
            <person name="Grigoriev I.V."/>
            <person name="Hibbett D.S."/>
            <person name="Martin F."/>
        </authorList>
    </citation>
    <scope>NUCLEOTIDE SEQUENCE [LARGE SCALE GENOMIC DNA]</scope>
    <source>
        <strain evidence="7">MAFF 305830</strain>
    </source>
</reference>
<feature type="signal peptide" evidence="5">
    <location>
        <begin position="1"/>
        <end position="19"/>
    </location>
</feature>
<dbReference type="EMBL" id="KN824385">
    <property type="protein sequence ID" value="KIM21385.1"/>
    <property type="molecule type" value="Genomic_DNA"/>
</dbReference>
<reference evidence="6 7" key="1">
    <citation type="submission" date="2014-04" db="EMBL/GenBank/DDBJ databases">
        <authorList>
            <consortium name="DOE Joint Genome Institute"/>
            <person name="Kuo A."/>
            <person name="Zuccaro A."/>
            <person name="Kohler A."/>
            <person name="Nagy L.G."/>
            <person name="Floudas D."/>
            <person name="Copeland A."/>
            <person name="Barry K.W."/>
            <person name="Cichocki N."/>
            <person name="Veneault-Fourrey C."/>
            <person name="LaButti K."/>
            <person name="Lindquist E.A."/>
            <person name="Lipzen A."/>
            <person name="Lundell T."/>
            <person name="Morin E."/>
            <person name="Murat C."/>
            <person name="Sun H."/>
            <person name="Tunlid A."/>
            <person name="Henrissat B."/>
            <person name="Grigoriev I.V."/>
            <person name="Hibbett D.S."/>
            <person name="Martin F."/>
            <person name="Nordberg H.P."/>
            <person name="Cantor M.N."/>
            <person name="Hua S.X."/>
        </authorList>
    </citation>
    <scope>NUCLEOTIDE SEQUENCE [LARGE SCALE GENOMIC DNA]</scope>
    <source>
        <strain evidence="6 7">MAFF 305830</strain>
    </source>
</reference>
<feature type="compositionally biased region" description="Low complexity" evidence="3">
    <location>
        <begin position="267"/>
        <end position="278"/>
    </location>
</feature>
<evidence type="ECO:0008006" key="8">
    <source>
        <dbReference type="Google" id="ProtNLM"/>
    </source>
</evidence>
<dbReference type="SUPFAM" id="SSF50965">
    <property type="entry name" value="Galactose oxidase, central domain"/>
    <property type="match status" value="2"/>
</dbReference>
<organism evidence="6 7">
    <name type="scientific">Serendipita vermifera MAFF 305830</name>
    <dbReference type="NCBI Taxonomy" id="933852"/>
    <lineage>
        <taxon>Eukaryota</taxon>
        <taxon>Fungi</taxon>
        <taxon>Dikarya</taxon>
        <taxon>Basidiomycota</taxon>
        <taxon>Agaricomycotina</taxon>
        <taxon>Agaricomycetes</taxon>
        <taxon>Sebacinales</taxon>
        <taxon>Serendipitaceae</taxon>
        <taxon>Serendipita</taxon>
    </lineage>
</organism>
<keyword evidence="4" id="KW-0472">Membrane</keyword>
<keyword evidence="2" id="KW-0677">Repeat</keyword>
<dbReference type="PANTHER" id="PTHR46093:SF18">
    <property type="entry name" value="FIBRONECTIN TYPE-III DOMAIN-CONTAINING PROTEIN"/>
    <property type="match status" value="1"/>
</dbReference>
<keyword evidence="7" id="KW-1185">Reference proteome</keyword>
<dbReference type="InterPro" id="IPR006652">
    <property type="entry name" value="Kelch_1"/>
</dbReference>
<sequence length="994" mass="103540">MSFRYTGVVVVAAIAGALAQGTLPESRWGQATTVVNTKLLVHGGKTDSTNSYSYTSAPNTAQLLSLDLSSSFEVSNPPWTTLNTANAPSVAFHTITAYSANQILLFGGDPGPSTALSTQNDSAAILDLATGETGTWSVQTDGWASEPMRRQYHAATLYESQVIITGGEKVDGSDSGFKDSYLFTPNSGSDPTFSQFATTYDGPDLVGHAALALPNGTLLLLGGYSHDLHALQPFTTVHTLDIAAGRWGQVTTSPEPEPSPTSPDTVAPQAPASSGDAPAPDPTPDPTPEDGWGVPTRRRNFAAVLVGDNKILIHGGVDAGLQQARGDAYILDLSTCHWKELPKLNQAVGDRWGHSAVAVGNSVFFAFGYSGSGPASNNLVLYDSASDQLLTTFTPASNPIPPNGNSPPASSSGGGNGNTGGGSTGTIGNGGGGSTNGPSKPSQTGGSDSGSENKTPAILGGVFGGLAAAALVIILIVVYRRRTENERRGYGRRAATDDSEKQVMMLGGFEAAPHGRGFAKLFNLQPAPPRGRERFDILAEEDAAYAALGNSGRPRAYRTGTGGSGSTNNRGSGYFSRWSVFGGAVDASVGSLRSAFGLTPAIGSPGANKDEYMDLGNSASRRSLNVSAGPPSAWRRGSSYTGANRADPFGDEHGVEEIGVEEEYRRAMAMQHEGIRRAGTSGADDYSALVLDNGRRGVPLEPVPSVSNSTNPSLHSNGDPEGSEDRHVRLATSDSTHLTSLRTPVEHTPIPMVYSPPPSGQYYKQFAYNDNSNRDSLQRATSSGSRIGSSLTRALSAVSSLFGSPPPPYIPVNRGRRSSAGHSKGGWLSPGGEYTDLRDPNPPPPMLGLGLVPIDERSFTPRAGTSAEGGSASSHYMGKPPLVLKPLHGKSLSSLRTANSEALERLGTGNWDVVQRDATGSSRQTEGSNATLGSDMTDLGAGDGMRWRDVVGDRAPVESPGGMEGAYDHGAFWNERNARAATGPGSPVGPRPMP</sequence>
<protein>
    <recommendedName>
        <fullName evidence="8">Galactose oxidase</fullName>
    </recommendedName>
</protein>
<dbReference type="AlphaFoldDB" id="A0A0C3A9Q7"/>
<feature type="compositionally biased region" description="Low complexity" evidence="3">
    <location>
        <begin position="703"/>
        <end position="713"/>
    </location>
</feature>
<feature type="region of interest" description="Disordered" evidence="3">
    <location>
        <begin position="622"/>
        <end position="652"/>
    </location>
</feature>
<feature type="region of interest" description="Disordered" evidence="3">
    <location>
        <begin position="392"/>
        <end position="453"/>
    </location>
</feature>
<feature type="compositionally biased region" description="Gly residues" evidence="3">
    <location>
        <begin position="412"/>
        <end position="435"/>
    </location>
</feature>
<feature type="region of interest" description="Disordered" evidence="3">
    <location>
        <begin position="249"/>
        <end position="295"/>
    </location>
</feature>
<dbReference type="Proteomes" id="UP000054097">
    <property type="component" value="Unassembled WGS sequence"/>
</dbReference>
<evidence type="ECO:0000256" key="1">
    <source>
        <dbReference type="ARBA" id="ARBA00022441"/>
    </source>
</evidence>
<evidence type="ECO:0000256" key="2">
    <source>
        <dbReference type="ARBA" id="ARBA00022737"/>
    </source>
</evidence>
<keyword evidence="1" id="KW-0880">Kelch repeat</keyword>
<name>A0A0C3A9Q7_SERVB</name>
<keyword evidence="5" id="KW-0732">Signal</keyword>
<dbReference type="Gene3D" id="2.120.10.80">
    <property type="entry name" value="Kelch-type beta propeller"/>
    <property type="match status" value="2"/>
</dbReference>
<evidence type="ECO:0000313" key="6">
    <source>
        <dbReference type="EMBL" id="KIM21385.1"/>
    </source>
</evidence>
<keyword evidence="4" id="KW-0812">Transmembrane</keyword>
<dbReference type="InterPro" id="IPR011043">
    <property type="entry name" value="Gal_Oxase/kelch_b-propeller"/>
</dbReference>
<dbReference type="OrthoDB" id="432528at2759"/>
<feature type="compositionally biased region" description="Polar residues" evidence="3">
    <location>
        <begin position="918"/>
        <end position="934"/>
    </location>
</feature>
<accession>A0A0C3A9Q7</accession>